<proteinExistence type="inferred from homology"/>
<organism evidence="3">
    <name type="scientific">freshwater metagenome</name>
    <dbReference type="NCBI Taxonomy" id="449393"/>
    <lineage>
        <taxon>unclassified sequences</taxon>
        <taxon>metagenomes</taxon>
        <taxon>ecological metagenomes</taxon>
    </lineage>
</organism>
<gene>
    <name evidence="3" type="ORF">UFOPK1493_03770</name>
</gene>
<dbReference type="GO" id="GO:0003676">
    <property type="term" value="F:nucleic acid binding"/>
    <property type="evidence" value="ECO:0007669"/>
    <property type="project" value="InterPro"/>
</dbReference>
<reference evidence="3" key="1">
    <citation type="submission" date="2020-05" db="EMBL/GenBank/DDBJ databases">
        <authorList>
            <person name="Chiriac C."/>
            <person name="Salcher M."/>
            <person name="Ghai R."/>
            <person name="Kavagutti S V."/>
        </authorList>
    </citation>
    <scope>NUCLEOTIDE SEQUENCE</scope>
</reference>
<evidence type="ECO:0000256" key="1">
    <source>
        <dbReference type="ARBA" id="ARBA00009277"/>
    </source>
</evidence>
<protein>
    <submittedName>
        <fullName evidence="3">Unannotated protein</fullName>
    </submittedName>
</protein>
<evidence type="ECO:0000259" key="2">
    <source>
        <dbReference type="PROSITE" id="PS50994"/>
    </source>
</evidence>
<dbReference type="GO" id="GO:0015074">
    <property type="term" value="P:DNA integration"/>
    <property type="evidence" value="ECO:0007669"/>
    <property type="project" value="InterPro"/>
</dbReference>
<comment type="similarity">
    <text evidence="1">Belongs to the transposase IS21/IS408/IS1162 family.</text>
</comment>
<dbReference type="InterPro" id="IPR054353">
    <property type="entry name" value="IstA-like_C"/>
</dbReference>
<sequence>MLPIARKAGYAGSDRNFRWLVAGVKRQVRAEVGRHQRRPAVWVPGETLVIDWGLHPSGLKVFCAVLAWSRFRFVRVARDETAATTMALLADCFDMLGGVPGKVLADRMGCFKGGTVANVMIPTPDYVRFATHYRFVPDFCHPADPESKGIVENLVGYAKRDLVLPDSDDLGVLNDACRDWCAEVNGREHSEICAVPDVRLIDERELLRELPMLRPRIGRVEVRKVDKLSTIRVASARYSVPHHLVGTQVEAVTFDGKVRIYTLAGDLVADHCQLAPGEAAVLDEHYPTPRRAPSRGRRARSGIEREFLALGEAAEVFIRQGAAAGMTMLPKEIGEIVDDILPAHGPELVAKAVARAARFGRFRAADVRSILAIGTALPEPAAAGDAVVVALPTAEVRSFDAYAMENLA</sequence>
<feature type="domain" description="Integrase catalytic" evidence="2">
    <location>
        <begin position="35"/>
        <end position="204"/>
    </location>
</feature>
<name>A0A6J6G3Q5_9ZZZZ</name>
<dbReference type="SUPFAM" id="SSF53098">
    <property type="entry name" value="Ribonuclease H-like"/>
    <property type="match status" value="1"/>
</dbReference>
<dbReference type="InterPro" id="IPR036397">
    <property type="entry name" value="RNaseH_sf"/>
</dbReference>
<accession>A0A6J6G3Q5</accession>
<dbReference type="EMBL" id="CAEZSR010000235">
    <property type="protein sequence ID" value="CAB4591528.1"/>
    <property type="molecule type" value="Genomic_DNA"/>
</dbReference>
<dbReference type="AlphaFoldDB" id="A0A6J6G3Q5"/>
<dbReference type="PROSITE" id="PS50994">
    <property type="entry name" value="INTEGRASE"/>
    <property type="match status" value="1"/>
</dbReference>
<dbReference type="Pfam" id="PF22483">
    <property type="entry name" value="Mu-transpos_C_2"/>
    <property type="match status" value="1"/>
</dbReference>
<dbReference type="Gene3D" id="3.30.420.10">
    <property type="entry name" value="Ribonuclease H-like superfamily/Ribonuclease H"/>
    <property type="match status" value="1"/>
</dbReference>
<dbReference type="InterPro" id="IPR012337">
    <property type="entry name" value="RNaseH-like_sf"/>
</dbReference>
<dbReference type="InterPro" id="IPR001584">
    <property type="entry name" value="Integrase_cat-core"/>
</dbReference>
<evidence type="ECO:0000313" key="3">
    <source>
        <dbReference type="EMBL" id="CAB4591528.1"/>
    </source>
</evidence>
<dbReference type="PANTHER" id="PTHR35004">
    <property type="entry name" value="TRANSPOSASE RV3428C-RELATED"/>
    <property type="match status" value="1"/>
</dbReference>